<sequence>MGSVRLDKLTEEGVLPPSSSPLFAHHTPPTYCPPIDARTMVLKDISPLSSLLFSSFFFFSVLRRLASTLSSSSIQSSSAGRSSGLSESAVLGIVLEGCVASFIVAALLMVVCLAKPEESPETGKKTAKREGSIKKKPAAADDQEKDNKIMFFIGDSHAFNLDDLLRASAEVLGKGTFGVTYKAALEDGAIVVVKRLKDMHVRRREFEQQMEVGGRMKHENVAPLRAYYCSKDEKLPIYDHYSRGSLYSNLHDKGERRAPLDWESRLQIGIGIAQGIAYIHMQNGGRYYHGNLKVSQQSPLQSTGGGETIHLVRWVQSVVREEWTAEFFDTQLLRYPNIEEEMVEMLRIGMACVKKKKVI</sequence>
<dbReference type="Proteomes" id="UP001057402">
    <property type="component" value="Chromosome 8"/>
</dbReference>
<keyword evidence="2" id="KW-1185">Reference proteome</keyword>
<dbReference type="EMBL" id="CM042887">
    <property type="protein sequence ID" value="KAI4330919.1"/>
    <property type="molecule type" value="Genomic_DNA"/>
</dbReference>
<protein>
    <submittedName>
        <fullName evidence="1">Uncharacterized protein</fullName>
    </submittedName>
</protein>
<evidence type="ECO:0000313" key="1">
    <source>
        <dbReference type="EMBL" id="KAI4330919.1"/>
    </source>
</evidence>
<evidence type="ECO:0000313" key="2">
    <source>
        <dbReference type="Proteomes" id="UP001057402"/>
    </source>
</evidence>
<name>A0ACB9N5K3_9MYRT</name>
<comment type="caution">
    <text evidence="1">The sequence shown here is derived from an EMBL/GenBank/DDBJ whole genome shotgun (WGS) entry which is preliminary data.</text>
</comment>
<proteinExistence type="predicted"/>
<reference evidence="2" key="1">
    <citation type="journal article" date="2023" name="Front. Plant Sci.">
        <title>Chromosomal-level genome assembly of Melastoma candidum provides insights into trichome evolution.</title>
        <authorList>
            <person name="Zhong Y."/>
            <person name="Wu W."/>
            <person name="Sun C."/>
            <person name="Zou P."/>
            <person name="Liu Y."/>
            <person name="Dai S."/>
            <person name="Zhou R."/>
        </authorList>
    </citation>
    <scope>NUCLEOTIDE SEQUENCE [LARGE SCALE GENOMIC DNA]</scope>
</reference>
<gene>
    <name evidence="1" type="ORF">MLD38_029157</name>
</gene>
<accession>A0ACB9N5K3</accession>
<organism evidence="1 2">
    <name type="scientific">Melastoma candidum</name>
    <dbReference type="NCBI Taxonomy" id="119954"/>
    <lineage>
        <taxon>Eukaryota</taxon>
        <taxon>Viridiplantae</taxon>
        <taxon>Streptophyta</taxon>
        <taxon>Embryophyta</taxon>
        <taxon>Tracheophyta</taxon>
        <taxon>Spermatophyta</taxon>
        <taxon>Magnoliopsida</taxon>
        <taxon>eudicotyledons</taxon>
        <taxon>Gunneridae</taxon>
        <taxon>Pentapetalae</taxon>
        <taxon>rosids</taxon>
        <taxon>malvids</taxon>
        <taxon>Myrtales</taxon>
        <taxon>Melastomataceae</taxon>
        <taxon>Melastomatoideae</taxon>
        <taxon>Melastomateae</taxon>
        <taxon>Melastoma</taxon>
    </lineage>
</organism>